<feature type="signal peptide" evidence="1">
    <location>
        <begin position="1"/>
        <end position="20"/>
    </location>
</feature>
<evidence type="ECO:0000313" key="2">
    <source>
        <dbReference type="EMBL" id="UXN68605.1"/>
    </source>
</evidence>
<protein>
    <submittedName>
        <fullName evidence="2">DUF4864 domain-containing protein</fullName>
    </submittedName>
</protein>
<proteinExistence type="predicted"/>
<dbReference type="Pfam" id="PF16156">
    <property type="entry name" value="DUF4864"/>
    <property type="match status" value="1"/>
</dbReference>
<evidence type="ECO:0000313" key="3">
    <source>
        <dbReference type="Proteomes" id="UP001061862"/>
    </source>
</evidence>
<keyword evidence="1" id="KW-0732">Signal</keyword>
<dbReference type="InterPro" id="IPR032347">
    <property type="entry name" value="DUF4864"/>
</dbReference>
<evidence type="ECO:0000256" key="1">
    <source>
        <dbReference type="SAM" id="SignalP"/>
    </source>
</evidence>
<sequence length="138" mass="14815">MRVVLALAFMLLTLILPAQAQTEEQAWQAVVSGQIQAFRAGDGEAALGFAGAGFRQQFSDPEVFLAAIVATGYGPIVESRSHSFGPSTRLSETSVTQVVQLVGEDGSLYEAFYQMRNEPDIGWRVAGVVLRKQPGIGI</sequence>
<reference evidence="2 3" key="1">
    <citation type="submission" date="2022-09" db="EMBL/GenBank/DDBJ databases">
        <title>Interaction between co-microsymbionts with complementary sets of symbiotic genes in legume-rhizobium systems.</title>
        <authorList>
            <person name="Safronova V."/>
            <person name="Sazanova A."/>
            <person name="Afonin A."/>
            <person name="Chirak E."/>
        </authorList>
    </citation>
    <scope>NUCLEOTIDE SEQUENCE [LARGE SCALE GENOMIC DNA]</scope>
    <source>
        <strain evidence="2 3">A18/4-1</strain>
    </source>
</reference>
<dbReference type="Proteomes" id="UP001061862">
    <property type="component" value="Chromosome"/>
</dbReference>
<feature type="chain" id="PRO_5047312428" evidence="1">
    <location>
        <begin position="21"/>
        <end position="138"/>
    </location>
</feature>
<accession>A0ABY6C8Z5</accession>
<organism evidence="2 3">
    <name type="scientific">Devosia neptuniae</name>
    <dbReference type="NCBI Taxonomy" id="191302"/>
    <lineage>
        <taxon>Bacteria</taxon>
        <taxon>Pseudomonadati</taxon>
        <taxon>Pseudomonadota</taxon>
        <taxon>Alphaproteobacteria</taxon>
        <taxon>Hyphomicrobiales</taxon>
        <taxon>Devosiaceae</taxon>
        <taxon>Devosia</taxon>
    </lineage>
</organism>
<dbReference type="EMBL" id="CP104965">
    <property type="protein sequence ID" value="UXN68605.1"/>
    <property type="molecule type" value="Genomic_DNA"/>
</dbReference>
<dbReference type="RefSeq" id="WP_262166526.1">
    <property type="nucleotide sequence ID" value="NZ_CP104965.1"/>
</dbReference>
<gene>
    <name evidence="2" type="ORF">N8A98_15245</name>
</gene>
<name>A0ABY6C8Z5_9HYPH</name>
<keyword evidence="3" id="KW-1185">Reference proteome</keyword>